<keyword evidence="1" id="KW-1133">Transmembrane helix</keyword>
<protein>
    <submittedName>
        <fullName evidence="2">Uncharacterized membrane protein, YXJN B.subtilis homolog</fullName>
    </submittedName>
</protein>
<reference evidence="2 3" key="1">
    <citation type="journal article" date="2001" name="J. Bacteriol.">
        <title>Genome sequence and comparative analysis of the solvent-producing bacterium Clostridium acetobutylicum.</title>
        <authorList>
            <person name="Nolling J."/>
            <person name="Breton G."/>
            <person name="Omelchenko M.V."/>
            <person name="Makarova K.S."/>
            <person name="Zeng Q."/>
            <person name="Gibson R."/>
            <person name="Lee H.M."/>
            <person name="Dubois J."/>
            <person name="Qiu D."/>
            <person name="Hitti J."/>
            <person name="Wolf Y.I."/>
            <person name="Tatusov R.L."/>
            <person name="Sabathe F."/>
            <person name="Doucette-Stamm L."/>
            <person name="Soucaille P."/>
            <person name="Daly M.J."/>
            <person name="Bennett G.N."/>
            <person name="Koonin E.V."/>
            <person name="Smith D.R."/>
        </authorList>
    </citation>
    <scope>NUCLEOTIDE SEQUENCE [LARGE SCALE GENOMIC DNA]</scope>
    <source>
        <strain evidence="3">ATCC 824 / DSM 792 / JCM 1419 / LMG 5710 / VKM B-1787</strain>
    </source>
</reference>
<dbReference type="KEGG" id="cac:CA_C2505"/>
<dbReference type="PATRIC" id="fig|272562.8.peg.2701"/>
<sequence>MQSLIVMIIIFLWITFNQLKERKINPKKLWIAPVLLAYVAISSAIEIKSIALNYCAFFAVMIILGVGVGILRGKTYIFRRDDKTGQLFRKGSLLTIAIFFVIIILKVISKYEFQSPSNKFLLNIIQFGFLFEQVGSYAGRNIIFYLRSRKEIV</sequence>
<proteinExistence type="predicted"/>
<name>Q97G64_CLOAB</name>
<feature type="transmembrane region" description="Helical" evidence="1">
    <location>
        <begin position="51"/>
        <end position="71"/>
    </location>
</feature>
<keyword evidence="1" id="KW-0472">Membrane</keyword>
<dbReference type="RefSeq" id="WP_010965800.1">
    <property type="nucleotide sequence ID" value="NC_003030.1"/>
</dbReference>
<dbReference type="GeneID" id="44998981"/>
<feature type="transmembrane region" description="Helical" evidence="1">
    <location>
        <begin position="29"/>
        <end position="45"/>
    </location>
</feature>
<feature type="transmembrane region" description="Helical" evidence="1">
    <location>
        <begin position="120"/>
        <end position="139"/>
    </location>
</feature>
<accession>Q97G64</accession>
<dbReference type="Proteomes" id="UP000000814">
    <property type="component" value="Chromosome"/>
</dbReference>
<evidence type="ECO:0000313" key="3">
    <source>
        <dbReference type="Proteomes" id="UP000000814"/>
    </source>
</evidence>
<evidence type="ECO:0000313" key="2">
    <source>
        <dbReference type="EMBL" id="AAK80459.1"/>
    </source>
</evidence>
<dbReference type="HOGENOM" id="CLU_1727663_0_0_9"/>
<dbReference type="AlphaFoldDB" id="Q97G64"/>
<dbReference type="PIR" id="H97208">
    <property type="entry name" value="H97208"/>
</dbReference>
<keyword evidence="1" id="KW-0812">Transmembrane</keyword>
<evidence type="ECO:0000256" key="1">
    <source>
        <dbReference type="SAM" id="Phobius"/>
    </source>
</evidence>
<dbReference type="eggNOG" id="ENOG5033EXG">
    <property type="taxonomic scope" value="Bacteria"/>
</dbReference>
<dbReference type="EMBL" id="AE001437">
    <property type="protein sequence ID" value="AAK80459.1"/>
    <property type="molecule type" value="Genomic_DNA"/>
</dbReference>
<feature type="transmembrane region" description="Helical" evidence="1">
    <location>
        <begin position="91"/>
        <end position="108"/>
    </location>
</feature>
<organism evidence="2 3">
    <name type="scientific">Clostridium acetobutylicum (strain ATCC 824 / DSM 792 / JCM 1419 / IAM 19013 / LMG 5710 / NBRC 13948 / NRRL B-527 / VKM B-1787 / 2291 / W)</name>
    <dbReference type="NCBI Taxonomy" id="272562"/>
    <lineage>
        <taxon>Bacteria</taxon>
        <taxon>Bacillati</taxon>
        <taxon>Bacillota</taxon>
        <taxon>Clostridia</taxon>
        <taxon>Eubacteriales</taxon>
        <taxon>Clostridiaceae</taxon>
        <taxon>Clostridium</taxon>
    </lineage>
</organism>
<gene>
    <name evidence="2" type="ordered locus">CA_C2505</name>
</gene>
<keyword evidence="3" id="KW-1185">Reference proteome</keyword>
<dbReference type="STRING" id="272562.CA_C2505"/>